<keyword evidence="4" id="KW-0732">Signal</keyword>
<dbReference type="InterPro" id="IPR055363">
    <property type="entry name" value="PTHB1_hp_dom"/>
</dbReference>
<evidence type="ECO:0000259" key="10">
    <source>
        <dbReference type="Pfam" id="PF23339"/>
    </source>
</evidence>
<feature type="domain" description="PTHB1 GAE" evidence="7">
    <location>
        <begin position="1199"/>
        <end position="1279"/>
    </location>
</feature>
<dbReference type="InterPro" id="IPR055364">
    <property type="entry name" value="PTHB1_CtH_dom"/>
</dbReference>
<proteinExistence type="inferred from homology"/>
<feature type="transmembrane region" description="Helical" evidence="3">
    <location>
        <begin position="339"/>
        <end position="357"/>
    </location>
</feature>
<dbReference type="Pfam" id="PF14727">
    <property type="entry name" value="PHTB1_N"/>
    <property type="match status" value="1"/>
</dbReference>
<dbReference type="GO" id="GO:0060271">
    <property type="term" value="P:cilium assembly"/>
    <property type="evidence" value="ECO:0007669"/>
    <property type="project" value="TreeGrafter"/>
</dbReference>
<dbReference type="SUPFAM" id="SSF53850">
    <property type="entry name" value="Periplasmic binding protein-like II"/>
    <property type="match status" value="1"/>
</dbReference>
<gene>
    <name evidence="13" type="primary">LOC117236268</name>
</gene>
<evidence type="ECO:0000259" key="9">
    <source>
        <dbReference type="Pfam" id="PF23338"/>
    </source>
</evidence>
<feature type="domain" description="PTHB1 hairpin" evidence="9">
    <location>
        <begin position="1396"/>
        <end position="1495"/>
    </location>
</feature>
<dbReference type="GO" id="GO:0016020">
    <property type="term" value="C:membrane"/>
    <property type="evidence" value="ECO:0007669"/>
    <property type="project" value="InterPro"/>
</dbReference>
<keyword evidence="3" id="KW-0472">Membrane</keyword>
<dbReference type="GeneID" id="117236268"/>
<evidence type="ECO:0000313" key="13">
    <source>
        <dbReference type="RefSeq" id="XP_033354962.1"/>
    </source>
</evidence>
<evidence type="ECO:0000313" key="12">
    <source>
        <dbReference type="Proteomes" id="UP000504631"/>
    </source>
</evidence>
<dbReference type="InterPro" id="IPR026511">
    <property type="entry name" value="PTHB1"/>
</dbReference>
<evidence type="ECO:0000256" key="2">
    <source>
        <dbReference type="SAM" id="MobiDB-lite"/>
    </source>
</evidence>
<evidence type="ECO:0000259" key="11">
    <source>
        <dbReference type="Pfam" id="PF24576"/>
    </source>
</evidence>
<keyword evidence="3" id="KW-0812">Transmembrane</keyword>
<feature type="domain" description="PTHB1 C-terminal helix bundle" evidence="10">
    <location>
        <begin position="1498"/>
        <end position="1576"/>
    </location>
</feature>
<dbReference type="Pfam" id="PF24576">
    <property type="entry name" value="IR75A_N"/>
    <property type="match status" value="1"/>
</dbReference>
<feature type="domain" description="PTHB1 N-terminal" evidence="6">
    <location>
        <begin position="708"/>
        <end position="1125"/>
    </location>
</feature>
<dbReference type="InterPro" id="IPR028074">
    <property type="entry name" value="PHTB1_GAE_dom"/>
</dbReference>
<feature type="domain" description="Ionotropic receptor 75a N-terminal" evidence="11">
    <location>
        <begin position="94"/>
        <end position="216"/>
    </location>
</feature>
<dbReference type="Pfam" id="PF23337">
    <property type="entry name" value="PTHB1_pf"/>
    <property type="match status" value="1"/>
</dbReference>
<dbReference type="GO" id="GO:0015276">
    <property type="term" value="F:ligand-gated monoatomic ion channel activity"/>
    <property type="evidence" value="ECO:0007669"/>
    <property type="project" value="InterPro"/>
</dbReference>
<sequence>MLFLGRVLGIVAILAATRPAVAFDSWFVDLIHDSVTVLFPPVRVSAHLCRVDHDGAIELSRRMSRKGLAHDIHGELQGFELRTRHDGWEHRILYVVDLDCDYAIPLLRAANASGQFSAPIRWLLLRDGTIAGNSMARVDRTFSDMAVYPDSEVIVATKLRDDDSFAEITSVYRPSPYHGVITEDRGNWTVDGGVRAANLHAASRRRRNLRRTPLKSCLVMTDPDTINHLTDYENKHIDAVTKANYPWMLHIASRMNATIDFRVTNTWGYRLENGSWNGLTGMLQRREIDIGGTATYLIQQRIGVIDYVQLYTRTKAKFIFRAPLLSTVSNIFTLPFQRSVWIAIGVFLLLVLGLLYFSSKWEYRRGASAKSAAYWQQFHLDEQTLSDNFMVVLGAFAQQGYSYEPYRVPSRIVTLMLLLAALNLYASYTANIVALLQSTTDSIRTIADLFYSPLKLGAQDVVHVRHYLKSFQDPLRKAIVEKIEPKGHNSSWLPVEEGVRRVKDELFAFHSELGAFYKIMQETYREEEKCGITEIDILNMLYPLLVIPTRSPYLEIVKNAALALAETGLQTREDSRLYTKKPKCQGQTSFVSIGLTECYFALVAVGYGALLSLVVLAVEHLWHRKGSLIDLRAVKRFASDALPFPGETPNDNATPWNEGDPFEFIEESRRFPSKETENGSVSEDADDRQRRGTRSTIGDSVNSVQTAMSLFKTKEWWRTRCGANETFDKHSLLAAPLFGKERQDVLVVGSHDGYLRMYSPSSRWVDETKSPTNYKSTDLMIETRLDGCIVDMKAGKFVSGSQDLRLAVLTPSKLTVYNVALVDQSTEYGDRCELKIAYEHPLPRFPASLTIGPFGGVRGRDFLCVQCLDGTLLFYEQEMFAFSQVTRNRLLAEPIIYVPRYDLFVAASSSWYLECHRHVLARCVVASSARPRPLIKLGVAVATRALRYMAWVALPLRRYQSMAEWSRSTERVSGSANGAEERDAPHRRANATSLEPDWTYNIGEAVLGIEAVTLSSFEVGIVVLGEKHLYCLKDNCTSVKYAKRLEYKPLCFRAYVIEPDGKLMVLVIADTSTLMIYEGSTLKWSAQLPFAPVAVARVQLEHLQGVIVVLSADGRLEACYLGSEPSLFVAPPLHPRGYDYTAAEQELAELRALSRKSKDSEDRTSDAGMDAELIVSINVSLDSNLSDHRSDSEMEAQLQPICNVTIELSSYAVLSDVQVCVDVSKPLVVADDFYALPNLCERHATKTRVYVDGDLPAISSEIRATVTYRTDAGALRSVRRTSQLPLKTMLRSCPPESSASFVTVIKSGAPSLTFTQLFPEFSADQSQRQGWNALGLRHLNSGHTVTVVSGNAGNRYRVQSNDGLSSTLVVSRLIDRSRSKKEESVGTTIGQNHIRLVHQRIDDHFAARQKINRITNEIGLLTSQLRNVERKMLRAVRERNERSLHDTGLPFLFDSTCDAIFALLEQLAQARAERERAGHELRCSVELLLLLVRSNATNDKYEALRAAIGFEPRPCDRFDWEEIADAALAALLKSVLKKSGSSETRPSSTWNALTPIASNKEVNKLKTRLVQAIRRLEGSRESDIAEIELNDGNVESAQ</sequence>
<dbReference type="GO" id="GO:0034464">
    <property type="term" value="C:BBSome"/>
    <property type="evidence" value="ECO:0007669"/>
    <property type="project" value="InterPro"/>
</dbReference>
<feature type="signal peptide" evidence="4">
    <location>
        <begin position="1"/>
        <end position="22"/>
    </location>
</feature>
<feature type="compositionally biased region" description="Basic and acidic residues" evidence="2">
    <location>
        <begin position="667"/>
        <end position="677"/>
    </location>
</feature>
<feature type="chain" id="PRO_5026946479" evidence="4">
    <location>
        <begin position="23"/>
        <end position="1598"/>
    </location>
</feature>
<dbReference type="Pfam" id="PF23339">
    <property type="entry name" value="PTHB1_CtH"/>
    <property type="match status" value="1"/>
</dbReference>
<evidence type="ECO:0000259" key="7">
    <source>
        <dbReference type="Pfam" id="PF14728"/>
    </source>
</evidence>
<protein>
    <submittedName>
        <fullName evidence="13">Protein PTHB1-like</fullName>
    </submittedName>
</protein>
<keyword evidence="3" id="KW-1133">Transmembrane helix</keyword>
<evidence type="ECO:0000259" key="5">
    <source>
        <dbReference type="Pfam" id="PF00060"/>
    </source>
</evidence>
<dbReference type="Pfam" id="PF00060">
    <property type="entry name" value="Lig_chan"/>
    <property type="match status" value="1"/>
</dbReference>
<dbReference type="Gene3D" id="1.10.287.70">
    <property type="match status" value="1"/>
</dbReference>
<dbReference type="PANTHER" id="PTHR20991:SF0">
    <property type="entry name" value="PROTEIN PTHB1"/>
    <property type="match status" value="1"/>
</dbReference>
<dbReference type="Gene3D" id="3.40.190.10">
    <property type="entry name" value="Periplasmic binding protein-like II"/>
    <property type="match status" value="1"/>
</dbReference>
<dbReference type="InterPro" id="IPR028073">
    <property type="entry name" value="PHTB1_N_dom"/>
</dbReference>
<name>A0A6J3KPA0_9HYME</name>
<dbReference type="InterPro" id="IPR055362">
    <property type="entry name" value="PTHB1_pf_dom"/>
</dbReference>
<dbReference type="Pfam" id="PF14728">
    <property type="entry name" value="PTHB1_GAE"/>
    <property type="match status" value="1"/>
</dbReference>
<evidence type="ECO:0000256" key="4">
    <source>
        <dbReference type="SAM" id="SignalP"/>
    </source>
</evidence>
<dbReference type="PANTHER" id="PTHR20991">
    <property type="entry name" value="PARATHYROID HORMONE-RESPONSIVE B1 GENE"/>
    <property type="match status" value="1"/>
</dbReference>
<dbReference type="Pfam" id="PF23338">
    <property type="entry name" value="PTHB1_hp"/>
    <property type="match status" value="1"/>
</dbReference>
<evidence type="ECO:0000256" key="1">
    <source>
        <dbReference type="ARBA" id="ARBA00008685"/>
    </source>
</evidence>
<accession>A0A6J3KPA0</accession>
<dbReference type="InterPro" id="IPR057074">
    <property type="entry name" value="IR75A_N"/>
</dbReference>
<dbReference type="InterPro" id="IPR001320">
    <property type="entry name" value="Iontro_rcpt_C"/>
</dbReference>
<comment type="similarity">
    <text evidence="1">Belongs to the glutamate-gated ion channel (TC 1.A.10.1) family.</text>
</comment>
<dbReference type="Proteomes" id="UP000504631">
    <property type="component" value="Unplaced"/>
</dbReference>
<feature type="region of interest" description="Disordered" evidence="2">
    <location>
        <begin position="667"/>
        <end position="699"/>
    </location>
</feature>
<keyword evidence="12" id="KW-1185">Reference proteome</keyword>
<dbReference type="RefSeq" id="XP_033354962.1">
    <property type="nucleotide sequence ID" value="XM_033499071.1"/>
</dbReference>
<feature type="domain" description="PTHB1 platform" evidence="8">
    <location>
        <begin position="1285"/>
        <end position="1382"/>
    </location>
</feature>
<dbReference type="KEGG" id="bvk:117236268"/>
<reference evidence="13" key="1">
    <citation type="submission" date="2025-08" db="UniProtKB">
        <authorList>
            <consortium name="RefSeq"/>
        </authorList>
    </citation>
    <scope>IDENTIFICATION</scope>
    <source>
        <tissue evidence="13">Muscle</tissue>
    </source>
</reference>
<evidence type="ECO:0000259" key="6">
    <source>
        <dbReference type="Pfam" id="PF14727"/>
    </source>
</evidence>
<feature type="domain" description="Ionotropic glutamate receptor C-terminal" evidence="5">
    <location>
        <begin position="339"/>
        <end position="450"/>
    </location>
</feature>
<feature type="transmembrane region" description="Helical" evidence="3">
    <location>
        <begin position="412"/>
        <end position="436"/>
    </location>
</feature>
<evidence type="ECO:0000259" key="8">
    <source>
        <dbReference type="Pfam" id="PF23337"/>
    </source>
</evidence>
<evidence type="ECO:0000256" key="3">
    <source>
        <dbReference type="SAM" id="Phobius"/>
    </source>
</evidence>
<organism evidence="12 13">
    <name type="scientific">Bombus vosnesenskii</name>
    <dbReference type="NCBI Taxonomy" id="207650"/>
    <lineage>
        <taxon>Eukaryota</taxon>
        <taxon>Metazoa</taxon>
        <taxon>Ecdysozoa</taxon>
        <taxon>Arthropoda</taxon>
        <taxon>Hexapoda</taxon>
        <taxon>Insecta</taxon>
        <taxon>Pterygota</taxon>
        <taxon>Neoptera</taxon>
        <taxon>Endopterygota</taxon>
        <taxon>Hymenoptera</taxon>
        <taxon>Apocrita</taxon>
        <taxon>Aculeata</taxon>
        <taxon>Apoidea</taxon>
        <taxon>Anthophila</taxon>
        <taxon>Apidae</taxon>
        <taxon>Bombus</taxon>
        <taxon>Pyrobombus</taxon>
    </lineage>
</organism>